<evidence type="ECO:0000313" key="3">
    <source>
        <dbReference type="Proteomes" id="UP001228049"/>
    </source>
</evidence>
<keyword evidence="2" id="KW-0675">Receptor</keyword>
<dbReference type="EMBL" id="JASDAP010000025">
    <property type="protein sequence ID" value="KAK1879869.1"/>
    <property type="molecule type" value="Genomic_DNA"/>
</dbReference>
<name>A0AAD9BD61_DISEL</name>
<reference evidence="2" key="1">
    <citation type="submission" date="2023-04" db="EMBL/GenBank/DDBJ databases">
        <title>Chromosome-level genome of Chaenocephalus aceratus.</title>
        <authorList>
            <person name="Park H."/>
        </authorList>
    </citation>
    <scope>NUCLEOTIDE SEQUENCE</scope>
    <source>
        <strain evidence="2">DE</strain>
        <tissue evidence="2">Muscle</tissue>
    </source>
</reference>
<sequence length="614" mass="68255">MDTLEVRVDNVRPQVENFYKSITKEQLQLLDTGTPDDATKVLLAELVLSIVTSVTSHLLKGIVNTNVVVSEESIVLSMGTTLTESVADVLGLKDPSVQSVSSERLKTLISQEVARSLNSSLTSMHSAEFTISQHVTQPNRLNTMVGHATKMLKEFAAKTRFLCSRPKEHLLLAESKNDEDMRQASNRDHSQSPVKSARTETPENSSSPGSSDSAKSKTVQDIINKEVKEIIGPLLTPVSDTDSEIVQSQSSQESSVLADDIAMAIAEGLEGFEEMAAAATPTSERTDKRKLSLDDIERKIRNFFTKHFAKAWILRIFAQLKATFQKGSKADSRSTVQSLMDDVDRLLQPRDGKKTQVGDQISVFKGLNAIPSAGVLVFTKELTDILLSYLLKHELPDIFPGQIQKQAPRTSVAPQPSTHTDTLVSHAEMRIEVQNKVWDFMVLMKWWRKTQVGGHSDRVQSALKESQSLVRTSVRVVETSKETKAAIKIILQRLVSRIFMKAKVDCALENVNDIVSRLFEKTMADIEWVDFGTKPRALKDLDKTIFRELCKVYGCAEMVLSSLYLEDPALEKHIAAIATYRLITTPRQGSQICRFFSSVGRTISDVCRKGSCII</sequence>
<dbReference type="AlphaFoldDB" id="A0AAD9BD61"/>
<feature type="region of interest" description="Disordered" evidence="1">
    <location>
        <begin position="176"/>
        <end position="219"/>
    </location>
</feature>
<protein>
    <submittedName>
        <fullName evidence="2">5-hydroxytryptamine receptor</fullName>
    </submittedName>
</protein>
<keyword evidence="3" id="KW-1185">Reference proteome</keyword>
<evidence type="ECO:0000313" key="2">
    <source>
        <dbReference type="EMBL" id="KAK1879869.1"/>
    </source>
</evidence>
<evidence type="ECO:0000256" key="1">
    <source>
        <dbReference type="SAM" id="MobiDB-lite"/>
    </source>
</evidence>
<proteinExistence type="predicted"/>
<gene>
    <name evidence="2" type="ORF">KUDE01_025401</name>
</gene>
<organism evidence="2 3">
    <name type="scientific">Dissostichus eleginoides</name>
    <name type="common">Patagonian toothfish</name>
    <name type="synonym">Dissostichus amissus</name>
    <dbReference type="NCBI Taxonomy" id="100907"/>
    <lineage>
        <taxon>Eukaryota</taxon>
        <taxon>Metazoa</taxon>
        <taxon>Chordata</taxon>
        <taxon>Craniata</taxon>
        <taxon>Vertebrata</taxon>
        <taxon>Euteleostomi</taxon>
        <taxon>Actinopterygii</taxon>
        <taxon>Neopterygii</taxon>
        <taxon>Teleostei</taxon>
        <taxon>Neoteleostei</taxon>
        <taxon>Acanthomorphata</taxon>
        <taxon>Eupercaria</taxon>
        <taxon>Perciformes</taxon>
        <taxon>Notothenioidei</taxon>
        <taxon>Nototheniidae</taxon>
        <taxon>Dissostichus</taxon>
    </lineage>
</organism>
<dbReference type="Proteomes" id="UP001228049">
    <property type="component" value="Unassembled WGS sequence"/>
</dbReference>
<comment type="caution">
    <text evidence="2">The sequence shown here is derived from an EMBL/GenBank/DDBJ whole genome shotgun (WGS) entry which is preliminary data.</text>
</comment>
<feature type="compositionally biased region" description="Basic and acidic residues" evidence="1">
    <location>
        <begin position="176"/>
        <end position="190"/>
    </location>
</feature>
<accession>A0AAD9BD61</accession>